<reference evidence="4 5" key="1">
    <citation type="journal article" date="2018" name="Front. Plant Sci.">
        <title>Red Clover (Trifolium pratense) and Zigzag Clover (T. medium) - A Picture of Genomic Similarities and Differences.</title>
        <authorList>
            <person name="Dluhosova J."/>
            <person name="Istvanek J."/>
            <person name="Nedelnik J."/>
            <person name="Repkova J."/>
        </authorList>
    </citation>
    <scope>NUCLEOTIDE SEQUENCE [LARGE SCALE GENOMIC DNA]</scope>
    <source>
        <strain evidence="5">cv. 10/8</strain>
        <tissue evidence="4">Leaf</tissue>
    </source>
</reference>
<feature type="non-terminal residue" evidence="4">
    <location>
        <position position="77"/>
    </location>
</feature>
<dbReference type="Pfam" id="PF13499">
    <property type="entry name" value="EF-hand_7"/>
    <property type="match status" value="1"/>
</dbReference>
<organism evidence="4 5">
    <name type="scientific">Trifolium medium</name>
    <dbReference type="NCBI Taxonomy" id="97028"/>
    <lineage>
        <taxon>Eukaryota</taxon>
        <taxon>Viridiplantae</taxon>
        <taxon>Streptophyta</taxon>
        <taxon>Embryophyta</taxon>
        <taxon>Tracheophyta</taxon>
        <taxon>Spermatophyta</taxon>
        <taxon>Magnoliopsida</taxon>
        <taxon>eudicotyledons</taxon>
        <taxon>Gunneridae</taxon>
        <taxon>Pentapetalae</taxon>
        <taxon>rosids</taxon>
        <taxon>fabids</taxon>
        <taxon>Fabales</taxon>
        <taxon>Fabaceae</taxon>
        <taxon>Papilionoideae</taxon>
        <taxon>50 kb inversion clade</taxon>
        <taxon>NPAAA clade</taxon>
        <taxon>Hologalegina</taxon>
        <taxon>IRL clade</taxon>
        <taxon>Trifolieae</taxon>
        <taxon>Trifolium</taxon>
    </lineage>
</organism>
<dbReference type="PROSITE" id="PS00018">
    <property type="entry name" value="EF_HAND_1"/>
    <property type="match status" value="2"/>
</dbReference>
<protein>
    <submittedName>
        <fullName evidence="4">Calcium-binding protein CML38-like</fullName>
    </submittedName>
</protein>
<dbReference type="GO" id="GO:0005246">
    <property type="term" value="F:calcium channel regulator activity"/>
    <property type="evidence" value="ECO:0007669"/>
    <property type="project" value="TreeGrafter"/>
</dbReference>
<dbReference type="InterPro" id="IPR043582">
    <property type="entry name" value="CaBP1/2/4/5"/>
</dbReference>
<dbReference type="EMBL" id="LXQA010860974">
    <property type="protein sequence ID" value="MCI74444.1"/>
    <property type="molecule type" value="Genomic_DNA"/>
</dbReference>
<dbReference type="PANTHER" id="PTHR45917">
    <property type="entry name" value="CALCIUM-BINDING PROTEIN 1-RELATED"/>
    <property type="match status" value="1"/>
</dbReference>
<dbReference type="GO" id="GO:0005737">
    <property type="term" value="C:cytoplasm"/>
    <property type="evidence" value="ECO:0007669"/>
    <property type="project" value="TreeGrafter"/>
</dbReference>
<dbReference type="SUPFAM" id="SSF47473">
    <property type="entry name" value="EF-hand"/>
    <property type="match status" value="1"/>
</dbReference>
<dbReference type="Proteomes" id="UP000265520">
    <property type="component" value="Unassembled WGS sequence"/>
</dbReference>
<feature type="domain" description="EF-hand" evidence="3">
    <location>
        <begin position="6"/>
        <end position="41"/>
    </location>
</feature>
<dbReference type="PANTHER" id="PTHR45917:SF12">
    <property type="entry name" value="CALMODULIN-ALPHA-LIKE"/>
    <property type="match status" value="1"/>
</dbReference>
<keyword evidence="1" id="KW-0677">Repeat</keyword>
<evidence type="ECO:0000256" key="2">
    <source>
        <dbReference type="ARBA" id="ARBA00022837"/>
    </source>
</evidence>
<evidence type="ECO:0000256" key="1">
    <source>
        <dbReference type="ARBA" id="ARBA00022737"/>
    </source>
</evidence>
<dbReference type="InterPro" id="IPR002048">
    <property type="entry name" value="EF_hand_dom"/>
</dbReference>
<name>A0A392UP75_9FABA</name>
<dbReference type="InterPro" id="IPR018247">
    <property type="entry name" value="EF_Hand_1_Ca_BS"/>
</dbReference>
<dbReference type="InterPro" id="IPR011992">
    <property type="entry name" value="EF-hand-dom_pair"/>
</dbReference>
<dbReference type="AlphaFoldDB" id="A0A392UP75"/>
<evidence type="ECO:0000259" key="3">
    <source>
        <dbReference type="PROSITE" id="PS50222"/>
    </source>
</evidence>
<dbReference type="FunFam" id="1.10.238.10:FF:000341">
    <property type="entry name" value="Putative calcium-binding protein CML19"/>
    <property type="match status" value="1"/>
</dbReference>
<feature type="non-terminal residue" evidence="4">
    <location>
        <position position="1"/>
    </location>
</feature>
<accession>A0A392UP75</accession>
<proteinExistence type="predicted"/>
<keyword evidence="2" id="KW-0106">Calcium</keyword>
<evidence type="ECO:0000313" key="5">
    <source>
        <dbReference type="Proteomes" id="UP000265520"/>
    </source>
</evidence>
<feature type="domain" description="EF-hand" evidence="3">
    <location>
        <begin position="43"/>
        <end position="77"/>
    </location>
</feature>
<keyword evidence="5" id="KW-1185">Reference proteome</keyword>
<evidence type="ECO:0000313" key="4">
    <source>
        <dbReference type="EMBL" id="MCI74444.1"/>
    </source>
</evidence>
<dbReference type="SMART" id="SM00054">
    <property type="entry name" value="EFh"/>
    <property type="match status" value="2"/>
</dbReference>
<comment type="caution">
    <text evidence="4">The sequence shown here is derived from an EMBL/GenBank/DDBJ whole genome shotgun (WGS) entry which is preliminary data.</text>
</comment>
<dbReference type="Gene3D" id="1.10.238.10">
    <property type="entry name" value="EF-hand"/>
    <property type="match status" value="1"/>
</dbReference>
<sequence length="77" mass="8717">IWFVMEKGSQYERVFKRFDENGDGKISPAELRQCVEAISDEKLSQKDAEAAVRTLDLDGDGLLGFDDFVKFVEGVKE</sequence>
<dbReference type="PROSITE" id="PS50222">
    <property type="entry name" value="EF_HAND_2"/>
    <property type="match status" value="2"/>
</dbReference>
<dbReference type="GO" id="GO:0005509">
    <property type="term" value="F:calcium ion binding"/>
    <property type="evidence" value="ECO:0007669"/>
    <property type="project" value="InterPro"/>
</dbReference>